<gene>
    <name evidence="1" type="ORF">METZ01_LOCUS176941</name>
</gene>
<name>A0A382CFJ9_9ZZZZ</name>
<accession>A0A382CFJ9</accession>
<evidence type="ECO:0000313" key="1">
    <source>
        <dbReference type="EMBL" id="SVB24087.1"/>
    </source>
</evidence>
<evidence type="ECO:0008006" key="2">
    <source>
        <dbReference type="Google" id="ProtNLM"/>
    </source>
</evidence>
<dbReference type="SUPFAM" id="SSF63829">
    <property type="entry name" value="Calcium-dependent phosphotriesterase"/>
    <property type="match status" value="1"/>
</dbReference>
<protein>
    <recommendedName>
        <fullName evidence="2">SMP-30/Gluconolactonase/LRE-like region domain-containing protein</fullName>
    </recommendedName>
</protein>
<dbReference type="Gene3D" id="2.130.10.10">
    <property type="entry name" value="YVTN repeat-like/Quinoprotein amine dehydrogenase"/>
    <property type="match status" value="1"/>
</dbReference>
<dbReference type="InterPro" id="IPR015943">
    <property type="entry name" value="WD40/YVTN_repeat-like_dom_sf"/>
</dbReference>
<proteinExistence type="predicted"/>
<dbReference type="EMBL" id="UINC01033973">
    <property type="protein sequence ID" value="SVB24087.1"/>
    <property type="molecule type" value="Genomic_DNA"/>
</dbReference>
<dbReference type="AlphaFoldDB" id="A0A382CFJ9"/>
<sequence>MVSAMGLINIILIILKRFLKVSSFLFFALTLLSSQAFAGVTFVDSFSVSVQSHWPTGLAFSSDGTKMFVVGNAGDDVNEYTLTTGFDVSTASFVDSFSVSSQETTPTGLAFSSDGTKMFVVGN</sequence>
<organism evidence="1">
    <name type="scientific">marine metagenome</name>
    <dbReference type="NCBI Taxonomy" id="408172"/>
    <lineage>
        <taxon>unclassified sequences</taxon>
        <taxon>metagenomes</taxon>
        <taxon>ecological metagenomes</taxon>
    </lineage>
</organism>
<reference evidence="1" key="1">
    <citation type="submission" date="2018-05" db="EMBL/GenBank/DDBJ databases">
        <authorList>
            <person name="Lanie J.A."/>
            <person name="Ng W.-L."/>
            <person name="Kazmierczak K.M."/>
            <person name="Andrzejewski T.M."/>
            <person name="Davidsen T.M."/>
            <person name="Wayne K.J."/>
            <person name="Tettelin H."/>
            <person name="Glass J.I."/>
            <person name="Rusch D."/>
            <person name="Podicherti R."/>
            <person name="Tsui H.-C.T."/>
            <person name="Winkler M.E."/>
        </authorList>
    </citation>
    <scope>NUCLEOTIDE SEQUENCE</scope>
</reference>
<feature type="non-terminal residue" evidence="1">
    <location>
        <position position="123"/>
    </location>
</feature>